<protein>
    <submittedName>
        <fullName evidence="1">FXSXX-COOH protein</fullName>
    </submittedName>
</protein>
<reference evidence="1 2" key="1">
    <citation type="submission" date="2017-06" db="EMBL/GenBank/DDBJ databases">
        <authorList>
            <person name="Kim H.J."/>
            <person name="Triplett B.A."/>
        </authorList>
    </citation>
    <scope>NUCLEOTIDE SEQUENCE [LARGE SCALE GENOMIC DNA]</scope>
    <source>
        <strain evidence="1 2">DSM 44715</strain>
    </source>
</reference>
<dbReference type="NCBIfam" id="TIGR04268">
    <property type="entry name" value="FxSxx-COOH"/>
    <property type="match status" value="1"/>
</dbReference>
<dbReference type="InterPro" id="IPR026334">
    <property type="entry name" value="FxSxx-COOH"/>
</dbReference>
<accession>A0A239NIM8</accession>
<organism evidence="1 2">
    <name type="scientific">Actinomadura meyerae</name>
    <dbReference type="NCBI Taxonomy" id="240840"/>
    <lineage>
        <taxon>Bacteria</taxon>
        <taxon>Bacillati</taxon>
        <taxon>Actinomycetota</taxon>
        <taxon>Actinomycetes</taxon>
        <taxon>Streptosporangiales</taxon>
        <taxon>Thermomonosporaceae</taxon>
        <taxon>Actinomadura</taxon>
    </lineage>
</organism>
<sequence length="62" mass="6666">MPDHGGDSPDLLLDVSAIPLHALDDLGDSVLARALDRFFVSLDTNSFDAVAAFQSAFEDDMQ</sequence>
<keyword evidence="2" id="KW-1185">Reference proteome</keyword>
<dbReference type="Proteomes" id="UP000198318">
    <property type="component" value="Unassembled WGS sequence"/>
</dbReference>
<dbReference type="OrthoDB" id="3482472at2"/>
<name>A0A239NIM8_9ACTN</name>
<evidence type="ECO:0000313" key="1">
    <source>
        <dbReference type="EMBL" id="SNT53979.1"/>
    </source>
</evidence>
<evidence type="ECO:0000313" key="2">
    <source>
        <dbReference type="Proteomes" id="UP000198318"/>
    </source>
</evidence>
<gene>
    <name evidence="1" type="ORF">SAMN05443665_104115</name>
</gene>
<proteinExistence type="predicted"/>
<dbReference type="RefSeq" id="WP_089329783.1">
    <property type="nucleotide sequence ID" value="NZ_FZOR01000041.1"/>
</dbReference>
<dbReference type="EMBL" id="FZOR01000041">
    <property type="protein sequence ID" value="SNT53979.1"/>
    <property type="molecule type" value="Genomic_DNA"/>
</dbReference>
<dbReference type="AlphaFoldDB" id="A0A239NIM8"/>